<dbReference type="Proteomes" id="UP000256869">
    <property type="component" value="Unassembled WGS sequence"/>
</dbReference>
<keyword evidence="1" id="KW-1133">Transmembrane helix</keyword>
<dbReference type="RefSeq" id="WP_115992765.1">
    <property type="nucleotide sequence ID" value="NZ_QRDY01000005.1"/>
</dbReference>
<dbReference type="EMBL" id="QRDY01000005">
    <property type="protein sequence ID" value="RED61731.1"/>
    <property type="molecule type" value="Genomic_DNA"/>
</dbReference>
<evidence type="ECO:0000313" key="2">
    <source>
        <dbReference type="EMBL" id="RED61731.1"/>
    </source>
</evidence>
<name>A0A3D9IJ51_9BACL</name>
<keyword evidence="1" id="KW-0812">Transmembrane</keyword>
<dbReference type="Pfam" id="PF10694">
    <property type="entry name" value="DUF2500"/>
    <property type="match status" value="1"/>
</dbReference>
<dbReference type="Gene3D" id="2.40.50.660">
    <property type="match status" value="1"/>
</dbReference>
<evidence type="ECO:0000313" key="3">
    <source>
        <dbReference type="Proteomes" id="UP000256869"/>
    </source>
</evidence>
<keyword evidence="1" id="KW-0472">Membrane</keyword>
<accession>A0A3D9IJ51</accession>
<proteinExistence type="predicted"/>
<evidence type="ECO:0000256" key="1">
    <source>
        <dbReference type="SAM" id="Phobius"/>
    </source>
</evidence>
<sequence>MFGNGPPIGGGVGILFTIVPIFIGIVFIVVIGSLIFRGVRYAQNASAPRESVHARVVAKRMDVRNNARHHEGHSSRTYYYITLEFDNGTRKEYLDVKNLFGLVVEGDAGYAATKGDWIVDFEREGAYIPKQS</sequence>
<dbReference type="AlphaFoldDB" id="A0A3D9IJ51"/>
<protein>
    <submittedName>
        <fullName evidence="2">Uncharacterized protein DUF2500</fullName>
    </submittedName>
</protein>
<feature type="transmembrane region" description="Helical" evidence="1">
    <location>
        <begin position="12"/>
        <end position="36"/>
    </location>
</feature>
<dbReference type="OrthoDB" id="282886at2"/>
<organism evidence="2 3">
    <name type="scientific">Cohnella lupini</name>
    <dbReference type="NCBI Taxonomy" id="1294267"/>
    <lineage>
        <taxon>Bacteria</taxon>
        <taxon>Bacillati</taxon>
        <taxon>Bacillota</taxon>
        <taxon>Bacilli</taxon>
        <taxon>Bacillales</taxon>
        <taxon>Paenibacillaceae</taxon>
        <taxon>Cohnella</taxon>
    </lineage>
</organism>
<reference evidence="2 3" key="1">
    <citation type="submission" date="2018-07" db="EMBL/GenBank/DDBJ databases">
        <title>Genomic Encyclopedia of Type Strains, Phase III (KMG-III): the genomes of soil and plant-associated and newly described type strains.</title>
        <authorList>
            <person name="Whitman W."/>
        </authorList>
    </citation>
    <scope>NUCLEOTIDE SEQUENCE [LARGE SCALE GENOMIC DNA]</scope>
    <source>
        <strain evidence="2 3">CECT 8236</strain>
    </source>
</reference>
<keyword evidence="3" id="KW-1185">Reference proteome</keyword>
<gene>
    <name evidence="2" type="ORF">DFP95_105160</name>
</gene>
<comment type="caution">
    <text evidence="2">The sequence shown here is derived from an EMBL/GenBank/DDBJ whole genome shotgun (WGS) entry which is preliminary data.</text>
</comment>
<dbReference type="InterPro" id="IPR019635">
    <property type="entry name" value="DUF2500"/>
</dbReference>